<keyword evidence="2" id="KW-1185">Reference proteome</keyword>
<dbReference type="PANTHER" id="PTHR31206:SF1">
    <property type="entry name" value="LP10445P"/>
    <property type="match status" value="1"/>
</dbReference>
<dbReference type="AlphaFoldDB" id="A0A8K0G6X7"/>
<dbReference type="PANTHER" id="PTHR31206">
    <property type="entry name" value="LP10445P"/>
    <property type="match status" value="1"/>
</dbReference>
<reference evidence="1" key="1">
    <citation type="submission" date="2019-08" db="EMBL/GenBank/DDBJ databases">
        <title>The genome of the North American firefly Photinus pyralis.</title>
        <authorList>
            <consortium name="Photinus pyralis genome working group"/>
            <person name="Fallon T.R."/>
            <person name="Sander Lower S.E."/>
            <person name="Weng J.-K."/>
        </authorList>
    </citation>
    <scope>NUCLEOTIDE SEQUENCE</scope>
    <source>
        <strain evidence="1">TRF0915ILg1</strain>
        <tissue evidence="1">Whole body</tissue>
    </source>
</reference>
<dbReference type="Proteomes" id="UP000801492">
    <property type="component" value="Unassembled WGS sequence"/>
</dbReference>
<evidence type="ECO:0000313" key="1">
    <source>
        <dbReference type="EMBL" id="KAF2887773.1"/>
    </source>
</evidence>
<accession>A0A8K0G6X7</accession>
<dbReference type="OrthoDB" id="45963at2759"/>
<evidence type="ECO:0000313" key="2">
    <source>
        <dbReference type="Proteomes" id="UP000801492"/>
    </source>
</evidence>
<name>A0A8K0G6X7_IGNLU</name>
<sequence>KTLTWGPWISYKAWAAGSSALAVCDYLGETLASILGITTPKYWYEIEEYKRMEAEKLEKQKQAEGWSEPTAAAGDVKLDIIKTNQPVSATS</sequence>
<proteinExistence type="predicted"/>
<dbReference type="Pfam" id="PF14774">
    <property type="entry name" value="FAM177"/>
    <property type="match status" value="1"/>
</dbReference>
<feature type="non-terminal residue" evidence="1">
    <location>
        <position position="1"/>
    </location>
</feature>
<comment type="caution">
    <text evidence="1">The sequence shown here is derived from an EMBL/GenBank/DDBJ whole genome shotgun (WGS) entry which is preliminary data.</text>
</comment>
<protein>
    <submittedName>
        <fullName evidence="1">Uncharacterized protein</fullName>
    </submittedName>
</protein>
<organism evidence="1 2">
    <name type="scientific">Ignelater luminosus</name>
    <name type="common">Cucubano</name>
    <name type="synonym">Pyrophorus luminosus</name>
    <dbReference type="NCBI Taxonomy" id="2038154"/>
    <lineage>
        <taxon>Eukaryota</taxon>
        <taxon>Metazoa</taxon>
        <taxon>Ecdysozoa</taxon>
        <taxon>Arthropoda</taxon>
        <taxon>Hexapoda</taxon>
        <taxon>Insecta</taxon>
        <taxon>Pterygota</taxon>
        <taxon>Neoptera</taxon>
        <taxon>Endopterygota</taxon>
        <taxon>Coleoptera</taxon>
        <taxon>Polyphaga</taxon>
        <taxon>Elateriformia</taxon>
        <taxon>Elateroidea</taxon>
        <taxon>Elateridae</taxon>
        <taxon>Agrypninae</taxon>
        <taxon>Pyrophorini</taxon>
        <taxon>Ignelater</taxon>
    </lineage>
</organism>
<dbReference type="InterPro" id="IPR028260">
    <property type="entry name" value="FAM177"/>
</dbReference>
<gene>
    <name evidence="1" type="ORF">ILUMI_18400</name>
</gene>
<dbReference type="EMBL" id="VTPC01081830">
    <property type="protein sequence ID" value="KAF2887773.1"/>
    <property type="molecule type" value="Genomic_DNA"/>
</dbReference>